<dbReference type="GO" id="GO:0006396">
    <property type="term" value="P:RNA processing"/>
    <property type="evidence" value="ECO:0007669"/>
    <property type="project" value="InterPro"/>
</dbReference>
<dbReference type="GO" id="GO:0036098">
    <property type="term" value="P:male germ-line stem cell population maintenance"/>
    <property type="evidence" value="ECO:0007669"/>
    <property type="project" value="Ensembl"/>
</dbReference>
<dbReference type="SMART" id="SM00358">
    <property type="entry name" value="DSRM"/>
    <property type="match status" value="1"/>
</dbReference>
<feature type="domain" description="DRBM" evidence="2">
    <location>
        <begin position="79"/>
        <end position="147"/>
    </location>
</feature>
<dbReference type="Pfam" id="PF00035">
    <property type="entry name" value="dsrm"/>
    <property type="match status" value="1"/>
</dbReference>
<organism evidence="4 5">
    <name type="scientific">Paramormyrops kingsleyae</name>
    <dbReference type="NCBI Taxonomy" id="1676925"/>
    <lineage>
        <taxon>Eukaryota</taxon>
        <taxon>Metazoa</taxon>
        <taxon>Chordata</taxon>
        <taxon>Craniata</taxon>
        <taxon>Vertebrata</taxon>
        <taxon>Euteleostomi</taxon>
        <taxon>Actinopterygii</taxon>
        <taxon>Neopterygii</taxon>
        <taxon>Teleostei</taxon>
        <taxon>Osteoglossocephala</taxon>
        <taxon>Osteoglossomorpha</taxon>
        <taxon>Osteoglossiformes</taxon>
        <taxon>Mormyridae</taxon>
        <taxon>Paramormyrops</taxon>
    </lineage>
</organism>
<dbReference type="Ensembl" id="ENSPKIT00000017593.1">
    <property type="protein sequence ID" value="ENSPKIP00000036643.1"/>
    <property type="gene ID" value="ENSPKIG00000015129.1"/>
</dbReference>
<dbReference type="InterPro" id="IPR044455">
    <property type="entry name" value="ADAD1_DSRM"/>
</dbReference>
<proteinExistence type="predicted"/>
<dbReference type="PROSITE" id="PS50141">
    <property type="entry name" value="A_DEAMIN_EDITASE"/>
    <property type="match status" value="1"/>
</dbReference>
<accession>A0A3B3T2E5</accession>
<evidence type="ECO:0000259" key="3">
    <source>
        <dbReference type="PROSITE" id="PS50141"/>
    </source>
</evidence>
<dbReference type="GO" id="GO:0006382">
    <property type="term" value="P:adenosine to inosine editing"/>
    <property type="evidence" value="ECO:0007669"/>
    <property type="project" value="TreeGrafter"/>
</dbReference>
<protein>
    <submittedName>
        <fullName evidence="4">Adenosine deaminase domain containing 1 (testis-specific)</fullName>
    </submittedName>
</protein>
<dbReference type="InterPro" id="IPR014720">
    <property type="entry name" value="dsRBD_dom"/>
</dbReference>
<feature type="domain" description="A to I editase" evidence="3">
    <location>
        <begin position="249"/>
        <end position="574"/>
    </location>
</feature>
<dbReference type="Pfam" id="PF02137">
    <property type="entry name" value="A_deamin"/>
    <property type="match status" value="1"/>
</dbReference>
<dbReference type="GO" id="GO:0061982">
    <property type="term" value="P:meiosis I cell cycle process"/>
    <property type="evidence" value="ECO:0007669"/>
    <property type="project" value="Ensembl"/>
</dbReference>
<dbReference type="GO" id="GO:0005730">
    <property type="term" value="C:nucleolus"/>
    <property type="evidence" value="ECO:0007669"/>
    <property type="project" value="TreeGrafter"/>
</dbReference>
<dbReference type="GO" id="GO:0005737">
    <property type="term" value="C:cytoplasm"/>
    <property type="evidence" value="ECO:0007669"/>
    <property type="project" value="TreeGrafter"/>
</dbReference>
<dbReference type="GeneID" id="111835527"/>
<name>A0A3B3T2E5_9TELE</name>
<evidence type="ECO:0000313" key="5">
    <source>
        <dbReference type="Proteomes" id="UP000261540"/>
    </source>
</evidence>
<dbReference type="PROSITE" id="PS50137">
    <property type="entry name" value="DS_RBD"/>
    <property type="match status" value="1"/>
</dbReference>
<dbReference type="GO" id="GO:0008251">
    <property type="term" value="F:tRNA-specific adenosine deaminase activity"/>
    <property type="evidence" value="ECO:0007669"/>
    <property type="project" value="TreeGrafter"/>
</dbReference>
<sequence length="576" mass="63201">MDRGGSLRGFRGTSLAPILSRNFVAPYGSKSRSLSPGYSVVPSSKRELIGCAARKTDTEPKPRVIPVQLIETYKHGGIHAVSALYQLCQALQFQLQLKETVTPANVQGLYFAFCAVIDGMEYRTGVGHTKKEARSQAAQLALGDLLPTLEPPLDGPQSPAVDEAGTGDPVSYALPACPPPLPEIEMSFSLQNVQPRMKFYARNPVDERIPEAVRQRFEKLMENYPQFFSCGSSLAAFVVQSCSGFEVVAIGTGDFNTKETVTADGRLLHDAHAVVTARRSLLRYLYRQLLMFFCKNGILREESIFKQDETTKLVNLKDNTSVHLYLNQLPKGAAQIPSHLRLNPHSISAWEVNNQIGLHVTIEGKVFSVFSSTMEQTSPRVVSMSASDKLTQWQVLGVQGALLSHFIEPIYVDSILIGDATCSSVRGLEIAVNQRVDGITGKLPTYYCVNRARVGLVPAIWPEGLVGYRALSVNWTQGDTSLEVVDGLEGRASEDSPFKSGPALASRLCKAAMLSRFNLVVKEAQRADLCATVSYRDAKMMSKSYQEAKNVLKSYLSQKSYGSWVVKSPISDSFSI</sequence>
<reference evidence="4" key="2">
    <citation type="submission" date="2025-09" db="UniProtKB">
        <authorList>
            <consortium name="Ensembl"/>
        </authorList>
    </citation>
    <scope>IDENTIFICATION</scope>
</reference>
<dbReference type="GeneTree" id="ENSGT00940000156842"/>
<dbReference type="GO" id="GO:0003725">
    <property type="term" value="F:double-stranded RNA binding"/>
    <property type="evidence" value="ECO:0007669"/>
    <property type="project" value="TreeGrafter"/>
</dbReference>
<evidence type="ECO:0000259" key="2">
    <source>
        <dbReference type="PROSITE" id="PS50137"/>
    </source>
</evidence>
<dbReference type="GO" id="GO:0003726">
    <property type="term" value="F:double-stranded RNA adenosine deaminase activity"/>
    <property type="evidence" value="ECO:0007669"/>
    <property type="project" value="TreeGrafter"/>
</dbReference>
<dbReference type="STRING" id="1676925.ENSPKIP00000036643"/>
<dbReference type="RefSeq" id="XP_023651728.1">
    <property type="nucleotide sequence ID" value="XM_023795960.2"/>
</dbReference>
<evidence type="ECO:0000313" key="4">
    <source>
        <dbReference type="Ensembl" id="ENSPKIP00000036643.1"/>
    </source>
</evidence>
<evidence type="ECO:0000256" key="1">
    <source>
        <dbReference type="PROSITE-ProRule" id="PRU00266"/>
    </source>
</evidence>
<reference evidence="4" key="1">
    <citation type="submission" date="2025-08" db="UniProtKB">
        <authorList>
            <consortium name="Ensembl"/>
        </authorList>
    </citation>
    <scope>IDENTIFICATION</scope>
</reference>
<dbReference type="SMART" id="SM00552">
    <property type="entry name" value="ADEAMc"/>
    <property type="match status" value="1"/>
</dbReference>
<dbReference type="SUPFAM" id="SSF54768">
    <property type="entry name" value="dsRNA-binding domain-like"/>
    <property type="match status" value="1"/>
</dbReference>
<dbReference type="InterPro" id="IPR002466">
    <property type="entry name" value="A_deamin"/>
</dbReference>
<dbReference type="PANTHER" id="PTHR10910:SF103">
    <property type="entry name" value="ADENOSINE DEAMINASE DOMAIN-CONTAINING PROTEIN 1"/>
    <property type="match status" value="1"/>
</dbReference>
<dbReference type="Proteomes" id="UP000261540">
    <property type="component" value="Unplaced"/>
</dbReference>
<dbReference type="AlphaFoldDB" id="A0A3B3T2E5"/>
<dbReference type="CTD" id="132612"/>
<dbReference type="Gene3D" id="3.30.160.20">
    <property type="match status" value="1"/>
</dbReference>
<dbReference type="PANTHER" id="PTHR10910">
    <property type="entry name" value="EUKARYOTE SPECIFIC DSRNA BINDING PROTEIN"/>
    <property type="match status" value="1"/>
</dbReference>
<dbReference type="CDD" id="cd19905">
    <property type="entry name" value="DSRM_ADAD1"/>
    <property type="match status" value="1"/>
</dbReference>
<keyword evidence="5" id="KW-1185">Reference proteome</keyword>
<keyword evidence="1" id="KW-0694">RNA-binding</keyword>